<dbReference type="NCBIfam" id="TIGR02595">
    <property type="entry name" value="PEP_CTERM"/>
    <property type="match status" value="1"/>
</dbReference>
<accession>A0A845AGR4</accession>
<dbReference type="EMBL" id="WTYA01000005">
    <property type="protein sequence ID" value="MXP28834.1"/>
    <property type="molecule type" value="Genomic_DNA"/>
</dbReference>
<organism evidence="3 4">
    <name type="scientific">Qipengyuania algicida</name>
    <dbReference type="NCBI Taxonomy" id="1836209"/>
    <lineage>
        <taxon>Bacteria</taxon>
        <taxon>Pseudomonadati</taxon>
        <taxon>Pseudomonadota</taxon>
        <taxon>Alphaproteobacteria</taxon>
        <taxon>Sphingomonadales</taxon>
        <taxon>Erythrobacteraceae</taxon>
        <taxon>Qipengyuania</taxon>
    </lineage>
</organism>
<feature type="domain" description="Ice-binding protein C-terminal" evidence="2">
    <location>
        <begin position="148"/>
        <end position="172"/>
    </location>
</feature>
<keyword evidence="4" id="KW-1185">Reference proteome</keyword>
<protein>
    <submittedName>
        <fullName evidence="3">PEPxxWA-CTERM sorting domain-containing protein</fullName>
    </submittedName>
</protein>
<keyword evidence="1" id="KW-0732">Signal</keyword>
<reference evidence="3 4" key="1">
    <citation type="submission" date="2019-12" db="EMBL/GenBank/DDBJ databases">
        <title>Genomic-based taxomic classification of the family Erythrobacteraceae.</title>
        <authorList>
            <person name="Xu L."/>
        </authorList>
    </citation>
    <scope>NUCLEOTIDE SEQUENCE [LARGE SCALE GENOMIC DNA]</scope>
    <source>
        <strain evidence="3 4">KEMB 9005-328</strain>
    </source>
</reference>
<evidence type="ECO:0000313" key="3">
    <source>
        <dbReference type="EMBL" id="MXP28834.1"/>
    </source>
</evidence>
<feature type="chain" id="PRO_5032634394" evidence="1">
    <location>
        <begin position="24"/>
        <end position="186"/>
    </location>
</feature>
<evidence type="ECO:0000259" key="2">
    <source>
        <dbReference type="Pfam" id="PF07589"/>
    </source>
</evidence>
<dbReference type="RefSeq" id="WP_160753106.1">
    <property type="nucleotide sequence ID" value="NZ_WTYA01000005.1"/>
</dbReference>
<dbReference type="NCBIfam" id="NF035944">
    <property type="entry name" value="PEPxxWA-CTERM"/>
    <property type="match status" value="1"/>
</dbReference>
<name>A0A845AGR4_9SPHN</name>
<sequence length="186" mass="18833">MFKNLTLAAIVAAGLAATAPAQAADFVGNINFTSGDCAKTCTGGIFAPANMGAFDDYFTLTFPNNGTVASQVGEISIAGNVDFTSAWLVGPGAGPDSTVYNFTINNGNPSQAFLLPTGGALAGSYELHVQGTSGSDGNGYTASVTLSAVPEPATWALMILGFGAIGFSMRRRSAKAGTTRATLKFA</sequence>
<dbReference type="OrthoDB" id="9152028at2"/>
<dbReference type="Pfam" id="PF07589">
    <property type="entry name" value="PEP-CTERM"/>
    <property type="match status" value="1"/>
</dbReference>
<dbReference type="NCBIfam" id="NF038126">
    <property type="entry name" value="PEP_CTERM_FxDxF"/>
    <property type="match status" value="1"/>
</dbReference>
<evidence type="ECO:0000313" key="4">
    <source>
        <dbReference type="Proteomes" id="UP000439780"/>
    </source>
</evidence>
<gene>
    <name evidence="3" type="ORF">GRI58_08365</name>
</gene>
<comment type="caution">
    <text evidence="3">The sequence shown here is derived from an EMBL/GenBank/DDBJ whole genome shotgun (WGS) entry which is preliminary data.</text>
</comment>
<proteinExistence type="predicted"/>
<evidence type="ECO:0000256" key="1">
    <source>
        <dbReference type="SAM" id="SignalP"/>
    </source>
</evidence>
<dbReference type="AlphaFoldDB" id="A0A845AGR4"/>
<feature type="signal peptide" evidence="1">
    <location>
        <begin position="1"/>
        <end position="23"/>
    </location>
</feature>
<dbReference type="InterPro" id="IPR013424">
    <property type="entry name" value="Ice-binding_C"/>
</dbReference>
<dbReference type="Proteomes" id="UP000439780">
    <property type="component" value="Unassembled WGS sequence"/>
</dbReference>